<evidence type="ECO:0000313" key="2">
    <source>
        <dbReference type="EMBL" id="SFM47399.1"/>
    </source>
</evidence>
<dbReference type="EMBL" id="FOUO01000006">
    <property type="protein sequence ID" value="SFM47399.1"/>
    <property type="molecule type" value="Genomic_DNA"/>
</dbReference>
<reference evidence="2 3" key="1">
    <citation type="submission" date="2016-10" db="EMBL/GenBank/DDBJ databases">
        <authorList>
            <person name="de Groot N.N."/>
        </authorList>
    </citation>
    <scope>NUCLEOTIDE SEQUENCE [LARGE SCALE GENOMIC DNA]</scope>
    <source>
        <strain evidence="2 3">DSM 4180</strain>
    </source>
</reference>
<proteinExistence type="predicted"/>
<name>A0A1I4R582_ECTMO</name>
<keyword evidence="3" id="KW-1185">Reference proteome</keyword>
<organism evidence="2 3">
    <name type="scientific">Ectothiorhodospira mobilis</name>
    <dbReference type="NCBI Taxonomy" id="195064"/>
    <lineage>
        <taxon>Bacteria</taxon>
        <taxon>Pseudomonadati</taxon>
        <taxon>Pseudomonadota</taxon>
        <taxon>Gammaproteobacteria</taxon>
        <taxon>Chromatiales</taxon>
        <taxon>Ectothiorhodospiraceae</taxon>
        <taxon>Ectothiorhodospira</taxon>
    </lineage>
</organism>
<protein>
    <submittedName>
        <fullName evidence="2">Putative sensory transduction regulator</fullName>
    </submittedName>
</protein>
<dbReference type="OrthoDB" id="33037at2"/>
<dbReference type="CDD" id="cd17511">
    <property type="entry name" value="YbjN_AmyR-like"/>
    <property type="match status" value="1"/>
</dbReference>
<gene>
    <name evidence="2" type="ORF">SAMN05421721_106161</name>
</gene>
<dbReference type="RefSeq" id="WP_090484773.1">
    <property type="nucleotide sequence ID" value="NZ_FOUO01000006.1"/>
</dbReference>
<sequence>MWKGILAGVMLAVVQPVWAADLVDATDPQQVMNLARGYGSANLSTDGVGDPMITGRMDGTRYSIMFYGCSDNRNCKTIRFSSAWATDGQYTLEDMNAWNEGYRFGKAYLDDEGDPVLEMNVNLRYGVSRRNLDDTIDWWRVALGQFKSEVLGQ</sequence>
<dbReference type="STRING" id="195064.SAMN05421721_106161"/>
<feature type="signal peptide" evidence="1">
    <location>
        <begin position="1"/>
        <end position="19"/>
    </location>
</feature>
<dbReference type="Proteomes" id="UP000199556">
    <property type="component" value="Unassembled WGS sequence"/>
</dbReference>
<dbReference type="Pfam" id="PF10722">
    <property type="entry name" value="YbjN"/>
    <property type="match status" value="1"/>
</dbReference>
<feature type="chain" id="PRO_5011733681" evidence="1">
    <location>
        <begin position="20"/>
        <end position="153"/>
    </location>
</feature>
<evidence type="ECO:0000313" key="3">
    <source>
        <dbReference type="Proteomes" id="UP000199556"/>
    </source>
</evidence>
<dbReference type="AlphaFoldDB" id="A0A1I4R582"/>
<keyword evidence="1" id="KW-0732">Signal</keyword>
<evidence type="ECO:0000256" key="1">
    <source>
        <dbReference type="SAM" id="SignalP"/>
    </source>
</evidence>
<dbReference type="InterPro" id="IPR019660">
    <property type="entry name" value="Put_sensory_transdc_reg_YbjN"/>
</dbReference>
<accession>A0A1I4R582</accession>